<proteinExistence type="inferred from homology"/>
<dbReference type="GO" id="GO:0071949">
    <property type="term" value="F:FAD binding"/>
    <property type="evidence" value="ECO:0007669"/>
    <property type="project" value="InterPro"/>
</dbReference>
<feature type="domain" description="FAD-binding PCMH-type" evidence="4">
    <location>
        <begin position="17"/>
        <end position="182"/>
    </location>
</feature>
<evidence type="ECO:0000256" key="3">
    <source>
        <dbReference type="SAM" id="MobiDB-lite"/>
    </source>
</evidence>
<evidence type="ECO:0000259" key="4">
    <source>
        <dbReference type="PROSITE" id="PS51387"/>
    </source>
</evidence>
<name>A0A930EFH1_9FIRM</name>
<dbReference type="PANTHER" id="PTHR21071:SF4">
    <property type="entry name" value="UDP-N-ACETYLENOLPYRUVOYLGLUCOSAMINE REDUCTASE"/>
    <property type="match status" value="1"/>
</dbReference>
<dbReference type="InterPro" id="IPR016169">
    <property type="entry name" value="FAD-bd_PCMH_sub2"/>
</dbReference>
<feature type="compositionally biased region" description="Acidic residues" evidence="3">
    <location>
        <begin position="82"/>
        <end position="96"/>
    </location>
</feature>
<gene>
    <name evidence="5" type="ORF">HXM71_08330</name>
</gene>
<dbReference type="HAMAP" id="MF_00037">
    <property type="entry name" value="MurB"/>
    <property type="match status" value="1"/>
</dbReference>
<dbReference type="GO" id="GO:0008762">
    <property type="term" value="F:UDP-N-acetylmuramate dehydrogenase activity"/>
    <property type="evidence" value="ECO:0007669"/>
    <property type="project" value="InterPro"/>
</dbReference>
<dbReference type="PANTHER" id="PTHR21071">
    <property type="entry name" value="UDP-N-ACETYLENOLPYRUVOYLGLUCOSAMINE REDUCTASE"/>
    <property type="match status" value="1"/>
</dbReference>
<dbReference type="GO" id="GO:0005829">
    <property type="term" value="C:cytosol"/>
    <property type="evidence" value="ECO:0007669"/>
    <property type="project" value="TreeGrafter"/>
</dbReference>
<dbReference type="Gene3D" id="3.30.43.10">
    <property type="entry name" value="Uridine Diphospho-n-acetylenolpyruvylglucosamine Reductase, domain 2"/>
    <property type="match status" value="1"/>
</dbReference>
<feature type="region of interest" description="Disordered" evidence="3">
    <location>
        <begin position="80"/>
        <end position="108"/>
    </location>
</feature>
<dbReference type="AlphaFoldDB" id="A0A930EFH1"/>
<dbReference type="EMBL" id="JABZQH010000424">
    <property type="protein sequence ID" value="MBF1353098.1"/>
    <property type="molecule type" value="Genomic_DNA"/>
</dbReference>
<keyword evidence="2" id="KW-0560">Oxidoreductase</keyword>
<dbReference type="Proteomes" id="UP000722050">
    <property type="component" value="Unassembled WGS sequence"/>
</dbReference>
<dbReference type="InterPro" id="IPR006094">
    <property type="entry name" value="Oxid_FAD_bind_N"/>
</dbReference>
<evidence type="ECO:0000256" key="2">
    <source>
        <dbReference type="ARBA" id="ARBA00023002"/>
    </source>
</evidence>
<organism evidence="5 6">
    <name type="scientific">Mogibacterium diversum</name>
    <dbReference type="NCBI Taxonomy" id="114527"/>
    <lineage>
        <taxon>Bacteria</taxon>
        <taxon>Bacillati</taxon>
        <taxon>Bacillota</taxon>
        <taxon>Clostridia</taxon>
        <taxon>Peptostreptococcales</taxon>
        <taxon>Anaerovoracaceae</taxon>
        <taxon>Mogibacterium</taxon>
    </lineage>
</organism>
<reference evidence="5" key="1">
    <citation type="submission" date="2020-04" db="EMBL/GenBank/DDBJ databases">
        <title>Deep metagenomics examines the oral microbiome during advanced dental caries in children, revealing novel taxa and co-occurrences with host molecules.</title>
        <authorList>
            <person name="Baker J.L."/>
            <person name="Morton J.T."/>
            <person name="Dinis M."/>
            <person name="Alvarez R."/>
            <person name="Tran N.C."/>
            <person name="Knight R."/>
            <person name="Edlund A."/>
        </authorList>
    </citation>
    <scope>NUCLEOTIDE SEQUENCE</scope>
    <source>
        <strain evidence="5">JCVI_24_bin.8</strain>
    </source>
</reference>
<feature type="non-terminal residue" evidence="5">
    <location>
        <position position="182"/>
    </location>
</feature>
<dbReference type="InterPro" id="IPR003170">
    <property type="entry name" value="MurB"/>
</dbReference>
<comment type="caution">
    <text evidence="5">The sequence shown here is derived from an EMBL/GenBank/DDBJ whole genome shotgun (WGS) entry which is preliminary data.</text>
</comment>
<dbReference type="InterPro" id="IPR016167">
    <property type="entry name" value="FAD-bd_PCMH_sub1"/>
</dbReference>
<protein>
    <submittedName>
        <fullName evidence="5">FAD-binding protein</fullName>
    </submittedName>
</protein>
<evidence type="ECO:0000256" key="1">
    <source>
        <dbReference type="ARBA" id="ARBA00022630"/>
    </source>
</evidence>
<keyword evidence="1" id="KW-0285">Flavoprotein</keyword>
<dbReference type="InterPro" id="IPR016166">
    <property type="entry name" value="FAD-bd_PCMH"/>
</dbReference>
<dbReference type="Pfam" id="PF01565">
    <property type="entry name" value="FAD_binding_4"/>
    <property type="match status" value="2"/>
</dbReference>
<evidence type="ECO:0000313" key="5">
    <source>
        <dbReference type="EMBL" id="MBF1353098.1"/>
    </source>
</evidence>
<feature type="compositionally biased region" description="Basic and acidic residues" evidence="3">
    <location>
        <begin position="97"/>
        <end position="108"/>
    </location>
</feature>
<accession>A0A930EFH1</accession>
<dbReference type="Gene3D" id="3.30.465.10">
    <property type="match status" value="1"/>
</dbReference>
<sequence length="182" mass="19655">MLKIEENVPIRNLVTMRIGGPARFVITVTSKEEIPEAYQFAKERNLPVCVLGGGANTFVKDEGFDGIIILDRIMGISRVENPEVESSEDESSEGENSEDKRSEGKSSEGGDIAYFKAYGGEQWDDLVTYVSERGYSGIEAMTGIPGTAGAAPVQNIGAYGQEVTQVIVSVDAYDTKTGEFVV</sequence>
<dbReference type="GO" id="GO:0071555">
    <property type="term" value="P:cell wall organization"/>
    <property type="evidence" value="ECO:0007669"/>
    <property type="project" value="TreeGrafter"/>
</dbReference>
<dbReference type="InterPro" id="IPR036318">
    <property type="entry name" value="FAD-bd_PCMH-like_sf"/>
</dbReference>
<dbReference type="SUPFAM" id="SSF56176">
    <property type="entry name" value="FAD-binding/transporter-associated domain-like"/>
    <property type="match status" value="2"/>
</dbReference>
<evidence type="ECO:0000313" key="6">
    <source>
        <dbReference type="Proteomes" id="UP000722050"/>
    </source>
</evidence>
<dbReference type="PROSITE" id="PS51387">
    <property type="entry name" value="FAD_PCMH"/>
    <property type="match status" value="1"/>
</dbReference>